<keyword evidence="2" id="KW-1185">Reference proteome</keyword>
<evidence type="ECO:0000313" key="2">
    <source>
        <dbReference type="Proteomes" id="UP001060215"/>
    </source>
</evidence>
<organism evidence="1 2">
    <name type="scientific">Camellia lanceoleosa</name>
    <dbReference type="NCBI Taxonomy" id="1840588"/>
    <lineage>
        <taxon>Eukaryota</taxon>
        <taxon>Viridiplantae</taxon>
        <taxon>Streptophyta</taxon>
        <taxon>Embryophyta</taxon>
        <taxon>Tracheophyta</taxon>
        <taxon>Spermatophyta</taxon>
        <taxon>Magnoliopsida</taxon>
        <taxon>eudicotyledons</taxon>
        <taxon>Gunneridae</taxon>
        <taxon>Pentapetalae</taxon>
        <taxon>asterids</taxon>
        <taxon>Ericales</taxon>
        <taxon>Theaceae</taxon>
        <taxon>Camellia</taxon>
    </lineage>
</organism>
<gene>
    <name evidence="1" type="ORF">LOK49_LG04G02240</name>
</gene>
<dbReference type="Proteomes" id="UP001060215">
    <property type="component" value="Chromosome 2"/>
</dbReference>
<name>A0ACC0HY11_9ERIC</name>
<reference evidence="1 2" key="1">
    <citation type="journal article" date="2022" name="Plant J.">
        <title>Chromosome-level genome of Camellia lanceoleosa provides a valuable resource for understanding genome evolution and self-incompatibility.</title>
        <authorList>
            <person name="Gong W."/>
            <person name="Xiao S."/>
            <person name="Wang L."/>
            <person name="Liao Z."/>
            <person name="Chang Y."/>
            <person name="Mo W."/>
            <person name="Hu G."/>
            <person name="Li W."/>
            <person name="Zhao G."/>
            <person name="Zhu H."/>
            <person name="Hu X."/>
            <person name="Ji K."/>
            <person name="Xiang X."/>
            <person name="Song Q."/>
            <person name="Yuan D."/>
            <person name="Jin S."/>
            <person name="Zhang L."/>
        </authorList>
    </citation>
    <scope>NUCLEOTIDE SEQUENCE [LARGE SCALE GENOMIC DNA]</scope>
    <source>
        <strain evidence="1">SQ_2022a</strain>
    </source>
</reference>
<accession>A0ACC0HY11</accession>
<dbReference type="EMBL" id="CM045759">
    <property type="protein sequence ID" value="KAI8017578.1"/>
    <property type="molecule type" value="Genomic_DNA"/>
</dbReference>
<evidence type="ECO:0000313" key="1">
    <source>
        <dbReference type="EMBL" id="KAI8017578.1"/>
    </source>
</evidence>
<proteinExistence type="predicted"/>
<comment type="caution">
    <text evidence="1">The sequence shown here is derived from an EMBL/GenBank/DDBJ whole genome shotgun (WGS) entry which is preliminary data.</text>
</comment>
<protein>
    <submittedName>
        <fullName evidence="1">FHA domain-containing protein DDL</fullName>
    </submittedName>
</protein>
<sequence length="58" mass="6742">MKAVEDALQEKEKQKPSFELFGKLVAETNRVRGVTLLFNEPPDARKPDIRWRLNKCCP</sequence>